<proteinExistence type="predicted"/>
<protein>
    <submittedName>
        <fullName evidence="1">Uncharacterized protein</fullName>
    </submittedName>
</protein>
<dbReference type="EMBL" id="UYRU01055775">
    <property type="protein sequence ID" value="VDN13175.1"/>
    <property type="molecule type" value="Genomic_DNA"/>
</dbReference>
<dbReference type="Proteomes" id="UP000281553">
    <property type="component" value="Unassembled WGS sequence"/>
</dbReference>
<sequence>MVAFQLHPQNAALLGQWVQTVSRARRGAYLAVQAISAVLGVASVPCANKPIRDSNEEATVDLKSLMHASGSFKLELYALPASDGNDSLRNAHSNQIKASSSHWLHSLVMSLPKQLEHWYSGCYLKTPADAVVLCDKWTQIDSLGDHWKGNIHMKKHWSKNRKLTIRAKYAAKDTNYNTLMEYSLAF</sequence>
<evidence type="ECO:0000313" key="1">
    <source>
        <dbReference type="EMBL" id="VDN13175.1"/>
    </source>
</evidence>
<dbReference type="AlphaFoldDB" id="A0A3P7L6Q4"/>
<name>A0A3P7L6Q4_DIBLA</name>
<keyword evidence="2" id="KW-1185">Reference proteome</keyword>
<accession>A0A3P7L6Q4</accession>
<evidence type="ECO:0000313" key="2">
    <source>
        <dbReference type="Proteomes" id="UP000281553"/>
    </source>
</evidence>
<organism evidence="1 2">
    <name type="scientific">Dibothriocephalus latus</name>
    <name type="common">Fish tapeworm</name>
    <name type="synonym">Diphyllobothrium latum</name>
    <dbReference type="NCBI Taxonomy" id="60516"/>
    <lineage>
        <taxon>Eukaryota</taxon>
        <taxon>Metazoa</taxon>
        <taxon>Spiralia</taxon>
        <taxon>Lophotrochozoa</taxon>
        <taxon>Platyhelminthes</taxon>
        <taxon>Cestoda</taxon>
        <taxon>Eucestoda</taxon>
        <taxon>Diphyllobothriidea</taxon>
        <taxon>Diphyllobothriidae</taxon>
        <taxon>Dibothriocephalus</taxon>
    </lineage>
</organism>
<gene>
    <name evidence="1" type="ORF">DILT_LOCUS9006</name>
</gene>
<reference evidence="1 2" key="1">
    <citation type="submission" date="2018-11" db="EMBL/GenBank/DDBJ databases">
        <authorList>
            <consortium name="Pathogen Informatics"/>
        </authorList>
    </citation>
    <scope>NUCLEOTIDE SEQUENCE [LARGE SCALE GENOMIC DNA]</scope>
</reference>